<feature type="chain" id="PRO_5025396138" evidence="1">
    <location>
        <begin position="21"/>
        <end position="119"/>
    </location>
</feature>
<reference evidence="2" key="1">
    <citation type="journal article" date="2020" name="Stud. Mycol.">
        <title>101 Dothideomycetes genomes: a test case for predicting lifestyles and emergence of pathogens.</title>
        <authorList>
            <person name="Haridas S."/>
            <person name="Albert R."/>
            <person name="Binder M."/>
            <person name="Bloem J."/>
            <person name="Labutti K."/>
            <person name="Salamov A."/>
            <person name="Andreopoulos B."/>
            <person name="Baker S."/>
            <person name="Barry K."/>
            <person name="Bills G."/>
            <person name="Bluhm B."/>
            <person name="Cannon C."/>
            <person name="Castanera R."/>
            <person name="Culley D."/>
            <person name="Daum C."/>
            <person name="Ezra D."/>
            <person name="Gonzalez J."/>
            <person name="Henrissat B."/>
            <person name="Kuo A."/>
            <person name="Liang C."/>
            <person name="Lipzen A."/>
            <person name="Lutzoni F."/>
            <person name="Magnuson J."/>
            <person name="Mondo S."/>
            <person name="Nolan M."/>
            <person name="Ohm R."/>
            <person name="Pangilinan J."/>
            <person name="Park H.-J."/>
            <person name="Ramirez L."/>
            <person name="Alfaro M."/>
            <person name="Sun H."/>
            <person name="Tritt A."/>
            <person name="Yoshinaga Y."/>
            <person name="Zwiers L.-H."/>
            <person name="Turgeon B."/>
            <person name="Goodwin S."/>
            <person name="Spatafora J."/>
            <person name="Crous P."/>
            <person name="Grigoriev I."/>
        </authorList>
    </citation>
    <scope>NUCLEOTIDE SEQUENCE</scope>
    <source>
        <strain evidence="2">ATCC 36951</strain>
    </source>
</reference>
<organism evidence="2 3">
    <name type="scientific">Zasmidium cellare ATCC 36951</name>
    <dbReference type="NCBI Taxonomy" id="1080233"/>
    <lineage>
        <taxon>Eukaryota</taxon>
        <taxon>Fungi</taxon>
        <taxon>Dikarya</taxon>
        <taxon>Ascomycota</taxon>
        <taxon>Pezizomycotina</taxon>
        <taxon>Dothideomycetes</taxon>
        <taxon>Dothideomycetidae</taxon>
        <taxon>Mycosphaerellales</taxon>
        <taxon>Mycosphaerellaceae</taxon>
        <taxon>Zasmidium</taxon>
    </lineage>
</organism>
<sequence>MLATFSLLLGAAAVMPFATAQVSIEGYTGRQCNSALEFTVTASDDCTNVQALSSNVNSLVISGTLDSSTGDGEVFLYSDTACANQITGIFPNADDPECYVPDESTYPNGVGSFKVGPAQ</sequence>
<keyword evidence="1" id="KW-0732">Signal</keyword>
<protein>
    <submittedName>
        <fullName evidence="2">Uncharacterized protein</fullName>
    </submittedName>
</protein>
<dbReference type="EMBL" id="ML993622">
    <property type="protein sequence ID" value="KAF2160940.1"/>
    <property type="molecule type" value="Genomic_DNA"/>
</dbReference>
<feature type="signal peptide" evidence="1">
    <location>
        <begin position="1"/>
        <end position="20"/>
    </location>
</feature>
<keyword evidence="3" id="KW-1185">Reference proteome</keyword>
<dbReference type="GeneID" id="54567476"/>
<dbReference type="AlphaFoldDB" id="A0A6A6C436"/>
<proteinExistence type="predicted"/>
<evidence type="ECO:0000313" key="2">
    <source>
        <dbReference type="EMBL" id="KAF2160940.1"/>
    </source>
</evidence>
<accession>A0A6A6C436</accession>
<gene>
    <name evidence="2" type="ORF">M409DRAFT_59468</name>
</gene>
<evidence type="ECO:0000256" key="1">
    <source>
        <dbReference type="SAM" id="SignalP"/>
    </source>
</evidence>
<dbReference type="RefSeq" id="XP_033661829.1">
    <property type="nucleotide sequence ID" value="XM_033814204.1"/>
</dbReference>
<name>A0A6A6C436_ZASCE</name>
<dbReference type="Proteomes" id="UP000799537">
    <property type="component" value="Unassembled WGS sequence"/>
</dbReference>
<evidence type="ECO:0000313" key="3">
    <source>
        <dbReference type="Proteomes" id="UP000799537"/>
    </source>
</evidence>